<organism evidence="1">
    <name type="scientific">Megaviridae environmental sample</name>
    <dbReference type="NCBI Taxonomy" id="1737588"/>
    <lineage>
        <taxon>Viruses</taxon>
        <taxon>Varidnaviria</taxon>
        <taxon>Bamfordvirae</taxon>
        <taxon>Nucleocytoviricota</taxon>
        <taxon>Megaviricetes</taxon>
        <taxon>Imitervirales</taxon>
        <taxon>Mimiviridae</taxon>
        <taxon>environmental samples</taxon>
    </lineage>
</organism>
<evidence type="ECO:0000313" key="1">
    <source>
        <dbReference type="EMBL" id="QFG75196.1"/>
    </source>
</evidence>
<protein>
    <submittedName>
        <fullName evidence="1">Uncharacterized protein</fullName>
    </submittedName>
</protein>
<name>A0A5J6VLM6_9VIRU</name>
<dbReference type="EMBL" id="MN448303">
    <property type="protein sequence ID" value="QFG75196.1"/>
    <property type="molecule type" value="Genomic_DNA"/>
</dbReference>
<accession>A0A5J6VLM6</accession>
<sequence>MIEEKLYKLQKYMVTSDELFSEKENKVRLKLKPEDDLILIDNKNSLFWLFYITKYGYDHFIGLERKKFIEQEKEKYKNVDLFNQQSSHFKTHKLKKINIINNLLYEETNMATLKALCVYNNISVIVEYKYCYIELLFNSTPPYIYKNIDGLVCLKPYSTILINEIRKHKISIKDVEKKLNSVSYYKVDDLKNMANKLSISLFNENDKKKKKKIELYNEIKFKLNKL</sequence>
<proteinExistence type="predicted"/>
<reference evidence="1" key="1">
    <citation type="journal article" date="2019" name="Philos. Trans. R. Soc. Lond., B, Biol. Sci.">
        <title>Targeted metagenomic recovery of four divergent viruses reveals shared and distinctive characteristics of giant viruses of marine eukaryotes.</title>
        <authorList>
            <person name="Needham D.M."/>
            <person name="Poirier C."/>
            <person name="Hehenberger E."/>
            <person name="Jimenez V."/>
            <person name="Swalwell J.E."/>
            <person name="Santoro A.E."/>
            <person name="Worden A.Z."/>
        </authorList>
    </citation>
    <scope>NUCLEOTIDE SEQUENCE</scope>
    <source>
        <strain evidence="1">OPacV-421</strain>
    </source>
</reference>